<evidence type="ECO:0000256" key="3">
    <source>
        <dbReference type="SAM" id="MobiDB-lite"/>
    </source>
</evidence>
<dbReference type="GO" id="GO:0003723">
    <property type="term" value="F:RNA binding"/>
    <property type="evidence" value="ECO:0007669"/>
    <property type="project" value="TreeGrafter"/>
</dbReference>
<dbReference type="InterPro" id="IPR003877">
    <property type="entry name" value="SPRY_dom"/>
</dbReference>
<dbReference type="GO" id="GO:0000380">
    <property type="term" value="P:alternative mRNA splicing, via spliceosome"/>
    <property type="evidence" value="ECO:0007669"/>
    <property type="project" value="TreeGrafter"/>
</dbReference>
<evidence type="ECO:0000259" key="4">
    <source>
        <dbReference type="SMART" id="SM00449"/>
    </source>
</evidence>
<keyword evidence="2" id="KW-0539">Nucleus</keyword>
<sequence>MASVKRENPATEDQIPQSKRPKNTFDEPSHSQGSLRVVLNPADCNLDFNIEGDGLTGHALYEQGFAYCWSGARANIGIKGGKYCFGCKIVSGQHVEMQDTPLDQQNVCRVGISRGDDPVGNLGETEHSYGFGGTGKFSNAGRFVDYGERFGIGDMILCLVDLESKPWGSIEFSKNGKRLGIAKHFDAGPRGLGVVDSQAHKLPWESAVFPHVLLKNTVVVMQFSIEDGLVPAEGYKPWASAVSAGKAVIGPAFSDPRDCEVIMMVGLPASGKTTWAEKWVKEHPEKRYVLLGTNLALDQMKVPGLLRKNNYSERFDRLMDRATGIFNTLLSRAAKMPRNYIIDQTNVYKRARKRKLKPFAIYHKIAVVIFPSPEELKIRAEKRFKEMGKEVPPEAVHEMLANFILPMSKDMHNTDEYFDQVVFPELNRAEAQRHLDDMKRALAMALNGKSKSDHSPYSQGTSVHCDSVMSVHSTSNRDYSPHSWEGSVHLNSGASAYSVPGPGHAYSGYPAATPGGNWVRPPMTDMQPYPANVNMGYRGAPPFSKAEPLGPHPNYVSSQIFKVEPFSASYEGRLNPIPTGDDYHGTHSSYSNSFPRDGLTRYDGYMHDCGHSFGTPAGYMSNPGHARAAYRPPVGPPYGAPNPRPYGSFPANAQHPGSSPYGPPPPRYF</sequence>
<gene>
    <name evidence="5" type="ORF">Cgig2_024231</name>
</gene>
<dbReference type="CDD" id="cd12884">
    <property type="entry name" value="SPRY_hnRNP"/>
    <property type="match status" value="1"/>
</dbReference>
<comment type="subcellular location">
    <subcellularLocation>
        <location evidence="1">Nucleus</location>
    </subcellularLocation>
</comment>
<dbReference type="SUPFAM" id="SSF49899">
    <property type="entry name" value="Concanavalin A-like lectins/glucanases"/>
    <property type="match status" value="1"/>
</dbReference>
<evidence type="ECO:0000313" key="5">
    <source>
        <dbReference type="EMBL" id="KAJ8434113.1"/>
    </source>
</evidence>
<dbReference type="PANTHER" id="PTHR12381:SF56">
    <property type="entry name" value="B30.2_SPRY DOMAIN-CONTAINING PROTEIN-RELATED"/>
    <property type="match status" value="1"/>
</dbReference>
<feature type="compositionally biased region" description="Pro residues" evidence="3">
    <location>
        <begin position="633"/>
        <end position="644"/>
    </location>
</feature>
<dbReference type="Pfam" id="PF00622">
    <property type="entry name" value="SPRY"/>
    <property type="match status" value="1"/>
</dbReference>
<reference evidence="5" key="1">
    <citation type="submission" date="2022-04" db="EMBL/GenBank/DDBJ databases">
        <title>Carnegiea gigantea Genome sequencing and assembly v2.</title>
        <authorList>
            <person name="Copetti D."/>
            <person name="Sanderson M.J."/>
            <person name="Burquez A."/>
            <person name="Wojciechowski M.F."/>
        </authorList>
    </citation>
    <scope>NUCLEOTIDE SEQUENCE</scope>
    <source>
        <strain evidence="5">SGP5-SGP5p</strain>
        <tissue evidence="5">Aerial part</tissue>
    </source>
</reference>
<protein>
    <recommendedName>
        <fullName evidence="4">SPRY domain-containing protein</fullName>
    </recommendedName>
</protein>
<feature type="region of interest" description="Disordered" evidence="3">
    <location>
        <begin position="1"/>
        <end position="32"/>
    </location>
</feature>
<dbReference type="EMBL" id="JAKOGI010000498">
    <property type="protein sequence ID" value="KAJ8434113.1"/>
    <property type="molecule type" value="Genomic_DNA"/>
</dbReference>
<dbReference type="OrthoDB" id="445357at2759"/>
<proteinExistence type="predicted"/>
<feature type="region of interest" description="Disordered" evidence="3">
    <location>
        <begin position="631"/>
        <end position="669"/>
    </location>
</feature>
<dbReference type="AlphaFoldDB" id="A0A9Q1Q9N3"/>
<dbReference type="InterPro" id="IPR027417">
    <property type="entry name" value="P-loop_NTPase"/>
</dbReference>
<dbReference type="PANTHER" id="PTHR12381">
    <property type="entry name" value="HETEROGENEOUS NUCLEAR RIBONUCLEOPROTEIN U FAMILY MEMBER"/>
    <property type="match status" value="1"/>
</dbReference>
<dbReference type="Gene3D" id="2.60.120.920">
    <property type="match status" value="1"/>
</dbReference>
<dbReference type="SUPFAM" id="SSF52540">
    <property type="entry name" value="P-loop containing nucleoside triphosphate hydrolases"/>
    <property type="match status" value="1"/>
</dbReference>
<feature type="domain" description="SPRY" evidence="4">
    <location>
        <begin position="80"/>
        <end position="224"/>
    </location>
</feature>
<dbReference type="Proteomes" id="UP001153076">
    <property type="component" value="Unassembled WGS sequence"/>
</dbReference>
<organism evidence="5 6">
    <name type="scientific">Carnegiea gigantea</name>
    <dbReference type="NCBI Taxonomy" id="171969"/>
    <lineage>
        <taxon>Eukaryota</taxon>
        <taxon>Viridiplantae</taxon>
        <taxon>Streptophyta</taxon>
        <taxon>Embryophyta</taxon>
        <taxon>Tracheophyta</taxon>
        <taxon>Spermatophyta</taxon>
        <taxon>Magnoliopsida</taxon>
        <taxon>eudicotyledons</taxon>
        <taxon>Gunneridae</taxon>
        <taxon>Pentapetalae</taxon>
        <taxon>Caryophyllales</taxon>
        <taxon>Cactineae</taxon>
        <taxon>Cactaceae</taxon>
        <taxon>Cactoideae</taxon>
        <taxon>Echinocereeae</taxon>
        <taxon>Carnegiea</taxon>
    </lineage>
</organism>
<evidence type="ECO:0000313" key="6">
    <source>
        <dbReference type="Proteomes" id="UP001153076"/>
    </source>
</evidence>
<dbReference type="InterPro" id="IPR043136">
    <property type="entry name" value="B30.2/SPRY_sf"/>
</dbReference>
<dbReference type="Pfam" id="PF13671">
    <property type="entry name" value="AAA_33"/>
    <property type="match status" value="1"/>
</dbReference>
<dbReference type="Gene3D" id="3.40.50.300">
    <property type="entry name" value="P-loop containing nucleotide triphosphate hydrolases"/>
    <property type="match status" value="1"/>
</dbReference>
<comment type="caution">
    <text evidence="5">The sequence shown here is derived from an EMBL/GenBank/DDBJ whole genome shotgun (WGS) entry which is preliminary data.</text>
</comment>
<evidence type="ECO:0000256" key="1">
    <source>
        <dbReference type="ARBA" id="ARBA00004123"/>
    </source>
</evidence>
<name>A0A9Q1Q9N3_9CARY</name>
<dbReference type="GO" id="GO:0005634">
    <property type="term" value="C:nucleus"/>
    <property type="evidence" value="ECO:0007669"/>
    <property type="project" value="UniProtKB-SubCell"/>
</dbReference>
<keyword evidence="6" id="KW-1185">Reference proteome</keyword>
<dbReference type="InterPro" id="IPR035778">
    <property type="entry name" value="SPRY_hnRNP_U"/>
</dbReference>
<dbReference type="InterPro" id="IPR013320">
    <property type="entry name" value="ConA-like_dom_sf"/>
</dbReference>
<accession>A0A9Q1Q9N3</accession>
<evidence type="ECO:0000256" key="2">
    <source>
        <dbReference type="ARBA" id="ARBA00023242"/>
    </source>
</evidence>
<dbReference type="SMART" id="SM00449">
    <property type="entry name" value="SPRY"/>
    <property type="match status" value="1"/>
</dbReference>